<name>A0A1I7VJK2_LOALO</name>
<evidence type="ECO:0000313" key="4">
    <source>
        <dbReference type="WBParaSite" id="EN70_3265"/>
    </source>
</evidence>
<accession>A0A1I7VJK2</accession>
<feature type="coiled-coil region" evidence="1">
    <location>
        <begin position="66"/>
        <end position="125"/>
    </location>
</feature>
<dbReference type="Proteomes" id="UP000095285">
    <property type="component" value="Unassembled WGS sequence"/>
</dbReference>
<dbReference type="PANTHER" id="PTHR46515:SF1">
    <property type="entry name" value="TATA ELEMENT MODULATORY FACTOR"/>
    <property type="match status" value="1"/>
</dbReference>
<dbReference type="Pfam" id="PF12325">
    <property type="entry name" value="TMF_TATA_bd"/>
    <property type="match status" value="1"/>
</dbReference>
<dbReference type="GO" id="GO:0005783">
    <property type="term" value="C:endoplasmic reticulum"/>
    <property type="evidence" value="ECO:0007669"/>
    <property type="project" value="TreeGrafter"/>
</dbReference>
<feature type="coiled-coil region" evidence="1">
    <location>
        <begin position="166"/>
        <end position="245"/>
    </location>
</feature>
<evidence type="ECO:0000259" key="2">
    <source>
        <dbReference type="Pfam" id="PF12325"/>
    </source>
</evidence>
<reference evidence="3" key="1">
    <citation type="submission" date="2012-04" db="EMBL/GenBank/DDBJ databases">
        <title>The Genome Sequence of Loa loa.</title>
        <authorList>
            <consortium name="The Broad Institute Genome Sequencing Platform"/>
            <consortium name="Broad Institute Genome Sequencing Center for Infectious Disease"/>
            <person name="Nutman T.B."/>
            <person name="Fink D.L."/>
            <person name="Russ C."/>
            <person name="Young S."/>
            <person name="Zeng Q."/>
            <person name="Gargeya S."/>
            <person name="Alvarado L."/>
            <person name="Berlin A."/>
            <person name="Chapman S.B."/>
            <person name="Chen Z."/>
            <person name="Freedman E."/>
            <person name="Gellesch M."/>
            <person name="Goldberg J."/>
            <person name="Griggs A."/>
            <person name="Gujja S."/>
            <person name="Heilman E.R."/>
            <person name="Heiman D."/>
            <person name="Howarth C."/>
            <person name="Mehta T."/>
            <person name="Neiman D."/>
            <person name="Pearson M."/>
            <person name="Roberts A."/>
            <person name="Saif S."/>
            <person name="Shea T."/>
            <person name="Shenoy N."/>
            <person name="Sisk P."/>
            <person name="Stolte C."/>
            <person name="Sykes S."/>
            <person name="White J."/>
            <person name="Yandava C."/>
            <person name="Haas B."/>
            <person name="Henn M.R."/>
            <person name="Nusbaum C."/>
            <person name="Birren B."/>
        </authorList>
    </citation>
    <scope>NUCLEOTIDE SEQUENCE [LARGE SCALE GENOMIC DNA]</scope>
</reference>
<dbReference type="InterPro" id="IPR022091">
    <property type="entry name" value="TMF_TATA-bd"/>
</dbReference>
<proteinExistence type="predicted"/>
<evidence type="ECO:0000313" key="3">
    <source>
        <dbReference type="Proteomes" id="UP000095285"/>
    </source>
</evidence>
<evidence type="ECO:0000256" key="1">
    <source>
        <dbReference type="SAM" id="Coils"/>
    </source>
</evidence>
<keyword evidence="3" id="KW-1185">Reference proteome</keyword>
<sequence>MLCVSAGVNGSIKLEERYLIHLHWMSLDMNILRLRERIREDLTTIEKLNGHVRQVEHQNSILEMNSSKLLHRIEELTKTLSEKEDEIGRVYVRLNDEADAFEKRIMQKQNELDDAKKYSEVLEEELHKPKMQIGECLMEQVKVPNHPTNGGPFMLSIPNYAVQVELADALAKYEQSMRQISVLEEKISTMEAESQYLGTLRHELQALRLRYENLLEAHGEKIERVEELELDLADLKKLLKDQVEYFLGKS</sequence>
<feature type="domain" description="TATA element modulatory factor 1 TATA binding" evidence="2">
    <location>
        <begin position="163"/>
        <end position="244"/>
    </location>
</feature>
<dbReference type="GO" id="GO:0005794">
    <property type="term" value="C:Golgi apparatus"/>
    <property type="evidence" value="ECO:0007669"/>
    <property type="project" value="TreeGrafter"/>
</dbReference>
<dbReference type="InterPro" id="IPR052602">
    <property type="entry name" value="Growth_transcription_reg"/>
</dbReference>
<organism evidence="3 4">
    <name type="scientific">Loa loa</name>
    <name type="common">Eye worm</name>
    <name type="synonym">Filaria loa</name>
    <dbReference type="NCBI Taxonomy" id="7209"/>
    <lineage>
        <taxon>Eukaryota</taxon>
        <taxon>Metazoa</taxon>
        <taxon>Ecdysozoa</taxon>
        <taxon>Nematoda</taxon>
        <taxon>Chromadorea</taxon>
        <taxon>Rhabditida</taxon>
        <taxon>Spirurina</taxon>
        <taxon>Spiruromorpha</taxon>
        <taxon>Filarioidea</taxon>
        <taxon>Onchocercidae</taxon>
        <taxon>Loa</taxon>
    </lineage>
</organism>
<protein>
    <submittedName>
        <fullName evidence="4">TMF_TATA_bd domain-containing protein</fullName>
    </submittedName>
</protein>
<reference evidence="4" key="2">
    <citation type="submission" date="2016-11" db="UniProtKB">
        <authorList>
            <consortium name="WormBaseParasite"/>
        </authorList>
    </citation>
    <scope>IDENTIFICATION</scope>
</reference>
<dbReference type="PANTHER" id="PTHR46515">
    <property type="entry name" value="TATA ELEMENT MODULATORY FACTOR TMF1"/>
    <property type="match status" value="1"/>
</dbReference>
<keyword evidence="1" id="KW-0175">Coiled coil</keyword>
<dbReference type="STRING" id="7209.A0A1I7VJK2"/>
<dbReference type="AlphaFoldDB" id="A0A1I7VJK2"/>
<dbReference type="WBParaSite" id="EN70_3265">
    <property type="protein sequence ID" value="EN70_3265"/>
    <property type="gene ID" value="EN70_3265"/>
</dbReference>